<dbReference type="Pfam" id="PF13525">
    <property type="entry name" value="YfiO"/>
    <property type="match status" value="1"/>
</dbReference>
<dbReference type="CDD" id="cd15830">
    <property type="entry name" value="BamD"/>
    <property type="match status" value="1"/>
</dbReference>
<feature type="domain" description="Outer membrane lipoprotein BamD-like" evidence="7">
    <location>
        <begin position="53"/>
        <end position="257"/>
    </location>
</feature>
<comment type="subunit">
    <text evidence="6">Part of the Bam complex.</text>
</comment>
<protein>
    <recommendedName>
        <fullName evidence="6">Outer membrane protein assembly factor BamD</fullName>
    </recommendedName>
</protein>
<evidence type="ECO:0000313" key="8">
    <source>
        <dbReference type="EMBL" id="GGA85186.1"/>
    </source>
</evidence>
<comment type="function">
    <text evidence="6">Part of the outer membrane protein assembly complex, which is involved in assembly and insertion of beta-barrel proteins into the outer membrane.</text>
</comment>
<evidence type="ECO:0000256" key="4">
    <source>
        <dbReference type="ARBA" id="ARBA00023237"/>
    </source>
</evidence>
<evidence type="ECO:0000256" key="1">
    <source>
        <dbReference type="ARBA" id="ARBA00022729"/>
    </source>
</evidence>
<keyword evidence="1 6" id="KW-0732">Signal</keyword>
<evidence type="ECO:0000259" key="7">
    <source>
        <dbReference type="Pfam" id="PF13525"/>
    </source>
</evidence>
<dbReference type="PANTHER" id="PTHR37423:SF1">
    <property type="entry name" value="OUTER MEMBRANE PROTEIN ASSEMBLY FACTOR BAMD"/>
    <property type="match status" value="1"/>
</dbReference>
<dbReference type="SUPFAM" id="SSF48452">
    <property type="entry name" value="TPR-like"/>
    <property type="match status" value="1"/>
</dbReference>
<dbReference type="EMBL" id="BMKC01000003">
    <property type="protein sequence ID" value="GGA85186.1"/>
    <property type="molecule type" value="Genomic_DNA"/>
</dbReference>
<proteinExistence type="inferred from homology"/>
<evidence type="ECO:0000256" key="6">
    <source>
        <dbReference type="HAMAP-Rule" id="MF_00922"/>
    </source>
</evidence>
<comment type="similarity">
    <text evidence="6">Belongs to the BamD family.</text>
</comment>
<keyword evidence="4 6" id="KW-0998">Cell outer membrane</keyword>
<dbReference type="PANTHER" id="PTHR37423">
    <property type="entry name" value="SOLUBLE LYTIC MUREIN TRANSGLYCOSYLASE-RELATED"/>
    <property type="match status" value="1"/>
</dbReference>
<dbReference type="NCBIfam" id="TIGR03302">
    <property type="entry name" value="OM_YfiO"/>
    <property type="match status" value="1"/>
</dbReference>
<gene>
    <name evidence="8" type="primary">comL</name>
    <name evidence="6" type="synonym">bamD</name>
    <name evidence="8" type="ORF">GCM10011521_24540</name>
</gene>
<organism evidence="8 9">
    <name type="scientific">Arenimonas soli</name>
    <dbReference type="NCBI Taxonomy" id="2269504"/>
    <lineage>
        <taxon>Bacteria</taxon>
        <taxon>Pseudomonadati</taxon>
        <taxon>Pseudomonadota</taxon>
        <taxon>Gammaproteobacteria</taxon>
        <taxon>Lysobacterales</taxon>
        <taxon>Lysobacteraceae</taxon>
        <taxon>Arenimonas</taxon>
    </lineage>
</organism>
<evidence type="ECO:0000256" key="3">
    <source>
        <dbReference type="ARBA" id="ARBA00023139"/>
    </source>
</evidence>
<keyword evidence="5" id="KW-0449">Lipoprotein</keyword>
<accession>A0ABQ1HQV7</accession>
<dbReference type="InterPro" id="IPR011990">
    <property type="entry name" value="TPR-like_helical_dom_sf"/>
</dbReference>
<comment type="caution">
    <text evidence="8">The sequence shown here is derived from an EMBL/GenBank/DDBJ whole genome shotgun (WGS) entry which is preliminary data.</text>
</comment>
<keyword evidence="2 6" id="KW-0472">Membrane</keyword>
<evidence type="ECO:0000256" key="2">
    <source>
        <dbReference type="ARBA" id="ARBA00023136"/>
    </source>
</evidence>
<dbReference type="Gene3D" id="1.25.40.10">
    <property type="entry name" value="Tetratricopeptide repeat domain"/>
    <property type="match status" value="1"/>
</dbReference>
<evidence type="ECO:0000256" key="5">
    <source>
        <dbReference type="ARBA" id="ARBA00023288"/>
    </source>
</evidence>
<sequence length="290" mass="33095">MLPAAPEPAPLMTRPTGLIRISALLVMILALAGCKTVGGWFDGDKEKPTESLPVEEMYRVGKSAMEKNNWNRSELYFQRLVARFPYGPYSEQAQLEVAYVLYKQSKNEEATSAVNRFIRTYPTHRHIDYAYYLKALINFDQGRATLLRIANQDMAKRDLGAPTQSLNDFAEVLRRYPNSRYAPDSRQRMIYLRNLMARHELQVGLYYLRRDAYVAAANRGKYILQTYPQSEHDGDALALMASAYTELGQDELAANSRKVLEANYPQHPYLTGDWPDGQGFFSKLNPFSGQ</sequence>
<reference evidence="9" key="1">
    <citation type="journal article" date="2019" name="Int. J. Syst. Evol. Microbiol.">
        <title>The Global Catalogue of Microorganisms (GCM) 10K type strain sequencing project: providing services to taxonomists for standard genome sequencing and annotation.</title>
        <authorList>
            <consortium name="The Broad Institute Genomics Platform"/>
            <consortium name="The Broad Institute Genome Sequencing Center for Infectious Disease"/>
            <person name="Wu L."/>
            <person name="Ma J."/>
        </authorList>
    </citation>
    <scope>NUCLEOTIDE SEQUENCE [LARGE SCALE GENOMIC DNA]</scope>
    <source>
        <strain evidence="9">CGMCC 1.15905</strain>
    </source>
</reference>
<evidence type="ECO:0000313" key="9">
    <source>
        <dbReference type="Proteomes" id="UP000623419"/>
    </source>
</evidence>
<dbReference type="InterPro" id="IPR039565">
    <property type="entry name" value="BamD-like"/>
</dbReference>
<dbReference type="Proteomes" id="UP000623419">
    <property type="component" value="Unassembled WGS sequence"/>
</dbReference>
<name>A0ABQ1HQV7_9GAMM</name>
<dbReference type="InterPro" id="IPR017689">
    <property type="entry name" value="BamD"/>
</dbReference>
<comment type="subcellular location">
    <subcellularLocation>
        <location evidence="6">Cell outer membrane</location>
    </subcellularLocation>
</comment>
<keyword evidence="9" id="KW-1185">Reference proteome</keyword>
<keyword evidence="3" id="KW-0564">Palmitate</keyword>
<dbReference type="HAMAP" id="MF_00922">
    <property type="entry name" value="OM_assembly_BamD"/>
    <property type="match status" value="1"/>
</dbReference>